<evidence type="ECO:0000256" key="1">
    <source>
        <dbReference type="ARBA" id="ARBA00004418"/>
    </source>
</evidence>
<dbReference type="GO" id="GO:0055085">
    <property type="term" value="P:transmembrane transport"/>
    <property type="evidence" value="ECO:0007669"/>
    <property type="project" value="InterPro"/>
</dbReference>
<keyword evidence="8" id="KW-1185">Reference proteome</keyword>
<dbReference type="EMBL" id="JAESVN010000002">
    <property type="protein sequence ID" value="MBL4916739.1"/>
    <property type="molecule type" value="Genomic_DNA"/>
</dbReference>
<dbReference type="GO" id="GO:0030288">
    <property type="term" value="C:outer membrane-bounded periplasmic space"/>
    <property type="evidence" value="ECO:0007669"/>
    <property type="project" value="InterPro"/>
</dbReference>
<comment type="caution">
    <text evidence="7">The sequence shown here is derived from an EMBL/GenBank/DDBJ whole genome shotgun (WGS) entry which is preliminary data.</text>
</comment>
<reference evidence="7" key="1">
    <citation type="submission" date="2021-01" db="EMBL/GenBank/DDBJ databases">
        <title>Tabrizicola alba sp. nov. a motile alkaliphilic bacterium isolated from a soda lake.</title>
        <authorList>
            <person name="Szuroczki S."/>
            <person name="Abbaszade G."/>
            <person name="Schumann P."/>
            <person name="Toth E."/>
        </authorList>
    </citation>
    <scope>NUCLEOTIDE SEQUENCE</scope>
    <source>
        <strain evidence="7">DMG-N-6</strain>
    </source>
</reference>
<evidence type="ECO:0000313" key="8">
    <source>
        <dbReference type="Proteomes" id="UP000648908"/>
    </source>
</evidence>
<evidence type="ECO:0000256" key="5">
    <source>
        <dbReference type="ARBA" id="ARBA00022764"/>
    </source>
</evidence>
<dbReference type="NCBIfam" id="TIGR00787">
    <property type="entry name" value="dctP"/>
    <property type="match status" value="1"/>
</dbReference>
<proteinExistence type="inferred from homology"/>
<feature type="chain" id="PRO_5035481815" evidence="6">
    <location>
        <begin position="28"/>
        <end position="334"/>
    </location>
</feature>
<keyword evidence="5" id="KW-0574">Periplasm</keyword>
<evidence type="ECO:0000256" key="2">
    <source>
        <dbReference type="ARBA" id="ARBA00009023"/>
    </source>
</evidence>
<evidence type="ECO:0000256" key="4">
    <source>
        <dbReference type="ARBA" id="ARBA00022729"/>
    </source>
</evidence>
<evidence type="ECO:0000256" key="6">
    <source>
        <dbReference type="SAM" id="SignalP"/>
    </source>
</evidence>
<keyword evidence="4 6" id="KW-0732">Signal</keyword>
<evidence type="ECO:0000256" key="3">
    <source>
        <dbReference type="ARBA" id="ARBA00022448"/>
    </source>
</evidence>
<sequence>MATFGSTIALAMTVGASVALGTSGAVAQDSITLNAAHVGTVPDHHFNYGFESFARHLAELSGDRFETIIHQGTMGGQRENVEQVQEGILDITSTSLSLLGNFGGQAGVFDLPYLFASREEAYRALDSDVGQQVVQDLRNNNLILLSYWENGFRHITNNAKPIQTPEDIAGLRIRVPESPEYVATFEALGARPTPMSWTEVFTGLQQGVIDGQENPFGNTWDGNMFEVQKFMSMTGHVYAGNGVVMNLARFEALTEEEQGWVMEAARLAQGEQRQYVQDMDVEFKSRLEEKGMQINEVADKGPFIEAAEGAYEAVFYDKYGRELIDQIRAVARSE</sequence>
<dbReference type="CDD" id="cd13603">
    <property type="entry name" value="PBP2_TRAP_Siap_TeaA_like"/>
    <property type="match status" value="1"/>
</dbReference>
<dbReference type="InterPro" id="IPR004682">
    <property type="entry name" value="TRAP_DctP"/>
</dbReference>
<evidence type="ECO:0000313" key="7">
    <source>
        <dbReference type="EMBL" id="MBL4916739.1"/>
    </source>
</evidence>
<dbReference type="Proteomes" id="UP000648908">
    <property type="component" value="Unassembled WGS sequence"/>
</dbReference>
<name>A0A8K0VBJ6_9RHOB</name>
<dbReference type="RefSeq" id="WP_202687555.1">
    <property type="nucleotide sequence ID" value="NZ_JAESVN010000002.1"/>
</dbReference>
<organism evidence="7 8">
    <name type="scientific">Szabonella alba</name>
    <dbReference type="NCBI Taxonomy" id="2804194"/>
    <lineage>
        <taxon>Bacteria</taxon>
        <taxon>Pseudomonadati</taxon>
        <taxon>Pseudomonadota</taxon>
        <taxon>Alphaproteobacteria</taxon>
        <taxon>Rhodobacterales</taxon>
        <taxon>Paracoccaceae</taxon>
        <taxon>Szabonella</taxon>
    </lineage>
</organism>
<keyword evidence="3" id="KW-0813">Transport</keyword>
<comment type="similarity">
    <text evidence="2">Belongs to the bacterial solute-binding protein 7 family.</text>
</comment>
<accession>A0A8K0VBJ6</accession>
<dbReference type="InterPro" id="IPR038404">
    <property type="entry name" value="TRAP_DctP_sf"/>
</dbReference>
<dbReference type="AlphaFoldDB" id="A0A8K0VBJ6"/>
<protein>
    <submittedName>
        <fullName evidence="7">TRAP transporter substrate-binding protein</fullName>
    </submittedName>
</protein>
<dbReference type="PANTHER" id="PTHR33376">
    <property type="match status" value="1"/>
</dbReference>
<dbReference type="NCBIfam" id="NF037995">
    <property type="entry name" value="TRAP_S1"/>
    <property type="match status" value="1"/>
</dbReference>
<comment type="subcellular location">
    <subcellularLocation>
        <location evidence="1">Periplasm</location>
    </subcellularLocation>
</comment>
<dbReference type="PIRSF" id="PIRSF006470">
    <property type="entry name" value="DctB"/>
    <property type="match status" value="1"/>
</dbReference>
<dbReference type="PANTHER" id="PTHR33376:SF7">
    <property type="entry name" value="C4-DICARBOXYLATE-BINDING PROTEIN DCTB"/>
    <property type="match status" value="1"/>
</dbReference>
<feature type="signal peptide" evidence="6">
    <location>
        <begin position="1"/>
        <end position="27"/>
    </location>
</feature>
<dbReference type="Pfam" id="PF03480">
    <property type="entry name" value="DctP"/>
    <property type="match status" value="1"/>
</dbReference>
<gene>
    <name evidence="7" type="ORF">JL811_05840</name>
</gene>
<dbReference type="Gene3D" id="3.40.190.170">
    <property type="entry name" value="Bacterial extracellular solute-binding protein, family 7"/>
    <property type="match status" value="1"/>
</dbReference>
<dbReference type="InterPro" id="IPR018389">
    <property type="entry name" value="DctP_fam"/>
</dbReference>